<gene>
    <name evidence="7" type="ORF">Lpp22_0360</name>
</gene>
<feature type="transmembrane region" description="Helical" evidence="6">
    <location>
        <begin position="244"/>
        <end position="269"/>
    </location>
</feature>
<evidence type="ECO:0000313" key="8">
    <source>
        <dbReference type="Proteomes" id="UP000014257"/>
    </source>
</evidence>
<proteinExistence type="inferred from homology"/>
<comment type="caution">
    <text evidence="7">The sequence shown here is derived from an EMBL/GenBank/DDBJ whole genome shotgun (WGS) entry which is preliminary data.</text>
</comment>
<evidence type="ECO:0000256" key="3">
    <source>
        <dbReference type="ARBA" id="ARBA00022692"/>
    </source>
</evidence>
<dbReference type="EMBL" id="ANMI01000020">
    <property type="protein sequence ID" value="EPC32729.1"/>
    <property type="molecule type" value="Genomic_DNA"/>
</dbReference>
<keyword evidence="5 6" id="KW-0472">Membrane</keyword>
<evidence type="ECO:0000256" key="6">
    <source>
        <dbReference type="SAM" id="Phobius"/>
    </source>
</evidence>
<evidence type="ECO:0000256" key="1">
    <source>
        <dbReference type="ARBA" id="ARBA00004141"/>
    </source>
</evidence>
<dbReference type="GO" id="GO:0016020">
    <property type="term" value="C:membrane"/>
    <property type="evidence" value="ECO:0007669"/>
    <property type="project" value="UniProtKB-SubCell"/>
</dbReference>
<evidence type="ECO:0000313" key="7">
    <source>
        <dbReference type="EMBL" id="EPC32729.1"/>
    </source>
</evidence>
<evidence type="ECO:0000256" key="5">
    <source>
        <dbReference type="ARBA" id="ARBA00023136"/>
    </source>
</evidence>
<name>A0A8E0M749_LACPA</name>
<protein>
    <submittedName>
        <fullName evidence="7">Permease</fullName>
    </submittedName>
</protein>
<dbReference type="Proteomes" id="UP000014257">
    <property type="component" value="Unassembled WGS sequence"/>
</dbReference>
<dbReference type="GO" id="GO:0055085">
    <property type="term" value="P:transmembrane transport"/>
    <property type="evidence" value="ECO:0007669"/>
    <property type="project" value="TreeGrafter"/>
</dbReference>
<evidence type="ECO:0000256" key="2">
    <source>
        <dbReference type="ARBA" id="ARBA00009773"/>
    </source>
</evidence>
<dbReference type="InterPro" id="IPR002549">
    <property type="entry name" value="AI-2E-like"/>
</dbReference>
<accession>A0A8E0M749</accession>
<sequence>MYLVKNVGKSMSGYEKFINNLPVRRTVVLFSVFLLLWFARSIMSDILLTFIFAFLVSRLVHAVQRHVHIRPFVIVVPVYILVILGLVYAAVHYVPAIIHQTIGLFNSVQNFYNSEAFANNQVMQWVLQSTKSLNLTEQLKTGVTTVLQYAGNIGAMGLTLFVSFILSFFFTIELDSLPAFGQLFLDSPFGWYFKDLQYFAMKFINTFGVVMEAQIFIAVVNTVITTITLLFLKMPNTPSLAIMVFLLSLIPVAGAIISLIPLTIIGYTVGGWQDVLTILIMIAAIHVLEAYVLNPKFMSSRTQLPVFFTFVVLLVAERLFGTWGLIVGIPIFTFFLDVLGVKKIAGTAHKQSTYASVPQPKEHDDDA</sequence>
<dbReference type="PANTHER" id="PTHR21716">
    <property type="entry name" value="TRANSMEMBRANE PROTEIN"/>
    <property type="match status" value="1"/>
</dbReference>
<feature type="transmembrane region" description="Helical" evidence="6">
    <location>
        <begin position="72"/>
        <end position="91"/>
    </location>
</feature>
<keyword evidence="3 6" id="KW-0812">Transmembrane</keyword>
<organism evidence="7 8">
    <name type="scientific">Lacticaseibacillus paracasei subsp. paracasei Lpp22</name>
    <dbReference type="NCBI Taxonomy" id="1256221"/>
    <lineage>
        <taxon>Bacteria</taxon>
        <taxon>Bacillati</taxon>
        <taxon>Bacillota</taxon>
        <taxon>Bacilli</taxon>
        <taxon>Lactobacillales</taxon>
        <taxon>Lactobacillaceae</taxon>
        <taxon>Lacticaseibacillus</taxon>
    </lineage>
</organism>
<feature type="transmembrane region" description="Helical" evidence="6">
    <location>
        <begin position="306"/>
        <end position="332"/>
    </location>
</feature>
<reference evidence="7 8" key="1">
    <citation type="journal article" date="2013" name="PLoS ONE">
        <title>Lactobacillus paracasei comparative genomics: towards species pan-genome definition and exploitation of diversity.</title>
        <authorList>
            <person name="Smokvina T."/>
            <person name="Wels M."/>
            <person name="Polka J."/>
            <person name="Chervaux C."/>
            <person name="Brisse S."/>
            <person name="Boekhorst J."/>
            <person name="van Hylckama Vlieg J.E."/>
            <person name="Siezen R.J."/>
        </authorList>
    </citation>
    <scope>NUCLEOTIDE SEQUENCE [LARGE SCALE GENOMIC DNA]</scope>
    <source>
        <strain evidence="7 8">Lpp22</strain>
    </source>
</reference>
<comment type="subcellular location">
    <subcellularLocation>
        <location evidence="1">Membrane</location>
        <topology evidence="1">Multi-pass membrane protein</topology>
    </subcellularLocation>
</comment>
<comment type="similarity">
    <text evidence="2">Belongs to the autoinducer-2 exporter (AI-2E) (TC 2.A.86) family.</text>
</comment>
<feature type="transmembrane region" description="Helical" evidence="6">
    <location>
        <begin position="213"/>
        <end position="232"/>
    </location>
</feature>
<dbReference type="PANTHER" id="PTHR21716:SF62">
    <property type="entry name" value="TRANSPORT PROTEIN YDBI-RELATED"/>
    <property type="match status" value="1"/>
</dbReference>
<dbReference type="AlphaFoldDB" id="A0A8E0M749"/>
<evidence type="ECO:0000256" key="4">
    <source>
        <dbReference type="ARBA" id="ARBA00022989"/>
    </source>
</evidence>
<keyword evidence="4 6" id="KW-1133">Transmembrane helix</keyword>
<dbReference type="Pfam" id="PF01594">
    <property type="entry name" value="AI-2E_transport"/>
    <property type="match status" value="1"/>
</dbReference>
<feature type="transmembrane region" description="Helical" evidence="6">
    <location>
        <begin position="149"/>
        <end position="170"/>
    </location>
</feature>
<feature type="transmembrane region" description="Helical" evidence="6">
    <location>
        <begin position="275"/>
        <end position="294"/>
    </location>
</feature>